<evidence type="ECO:0000256" key="4">
    <source>
        <dbReference type="RuleBase" id="RU003719"/>
    </source>
</evidence>
<keyword evidence="2 4" id="KW-0560">Oxidoreductase</keyword>
<organism evidence="7 8">
    <name type="scientific">Companilactobacillus kimchii</name>
    <dbReference type="NCBI Taxonomy" id="2801452"/>
    <lineage>
        <taxon>Bacteria</taxon>
        <taxon>Bacillati</taxon>
        <taxon>Bacillota</taxon>
        <taxon>Bacilli</taxon>
        <taxon>Lactobacillales</taxon>
        <taxon>Lactobacillaceae</taxon>
        <taxon>Companilactobacillus</taxon>
    </lineage>
</organism>
<dbReference type="AlphaFoldDB" id="A0A210P6A2"/>
<dbReference type="GO" id="GO:0004617">
    <property type="term" value="F:phosphoglycerate dehydrogenase activity"/>
    <property type="evidence" value="ECO:0007669"/>
    <property type="project" value="UniProtKB-EC"/>
</dbReference>
<dbReference type="InterPro" id="IPR006139">
    <property type="entry name" value="D-isomer_2_OHA_DH_cat_dom"/>
</dbReference>
<dbReference type="PANTHER" id="PTHR42938">
    <property type="entry name" value="FORMATE DEHYDROGENASE 1"/>
    <property type="match status" value="1"/>
</dbReference>
<dbReference type="SUPFAM" id="SSF51735">
    <property type="entry name" value="NAD(P)-binding Rossmann-fold domains"/>
    <property type="match status" value="1"/>
</dbReference>
<evidence type="ECO:0000313" key="7">
    <source>
        <dbReference type="EMBL" id="OWF32016.1"/>
    </source>
</evidence>
<accession>A0A210P6A2</accession>
<dbReference type="Proteomes" id="UP000196649">
    <property type="component" value="Unassembled WGS sequence"/>
</dbReference>
<keyword evidence="3" id="KW-0520">NAD</keyword>
<dbReference type="Pfam" id="PF00389">
    <property type="entry name" value="2-Hacid_dh"/>
    <property type="match status" value="1"/>
</dbReference>
<sequence>MKKVLLSEKIDDKGIQLLKDNGFDVQVSVGTDVETMKKEIKDAYAVIMRSSELPAEVIDAGENLKIISRNGTGINNVDVDEATKKNILVAKVNGANAFAVAEYVMTTMLMLSRKVLASNKLIHEKKDELAEIGSLPGFSTQFNLNGNELRGKTLAILGLGKIGRELVKLAQAFGMNVVGYDPYLKESPVKLYKNLKDIYPVADFLSINMPLTPETKNMITADELATMKDSAFIINSARGGIINENDLAAALNAGTIAGAAVDSFNPEPPAPDNPLFTSKNTILTSHMAGTTVEANQALGLGAAQAIIDFSNGKVPEFPVNQEILASENK</sequence>
<evidence type="ECO:0000313" key="8">
    <source>
        <dbReference type="Proteomes" id="UP000196649"/>
    </source>
</evidence>
<dbReference type="CDD" id="cd12173">
    <property type="entry name" value="PGDH_4"/>
    <property type="match status" value="1"/>
</dbReference>
<evidence type="ECO:0000259" key="5">
    <source>
        <dbReference type="Pfam" id="PF00389"/>
    </source>
</evidence>
<evidence type="ECO:0000259" key="6">
    <source>
        <dbReference type="Pfam" id="PF02826"/>
    </source>
</evidence>
<name>A0A210P6A2_9LACO</name>
<proteinExistence type="inferred from homology"/>
<dbReference type="Pfam" id="PF02826">
    <property type="entry name" value="2-Hacid_dh_C"/>
    <property type="match status" value="1"/>
</dbReference>
<dbReference type="InterPro" id="IPR029752">
    <property type="entry name" value="D-isomer_DH_CS1"/>
</dbReference>
<dbReference type="InterPro" id="IPR036291">
    <property type="entry name" value="NAD(P)-bd_dom_sf"/>
</dbReference>
<evidence type="ECO:0000256" key="2">
    <source>
        <dbReference type="ARBA" id="ARBA00023002"/>
    </source>
</evidence>
<dbReference type="GO" id="GO:0051287">
    <property type="term" value="F:NAD binding"/>
    <property type="evidence" value="ECO:0007669"/>
    <property type="project" value="InterPro"/>
</dbReference>
<dbReference type="EC" id="1.1.1.95" evidence="7"/>
<evidence type="ECO:0000256" key="3">
    <source>
        <dbReference type="ARBA" id="ARBA00023027"/>
    </source>
</evidence>
<dbReference type="RefSeq" id="WP_054643870.1">
    <property type="nucleotide sequence ID" value="NZ_LNUB01000032.1"/>
</dbReference>
<dbReference type="Gene3D" id="3.40.50.720">
    <property type="entry name" value="NAD(P)-binding Rossmann-like Domain"/>
    <property type="match status" value="2"/>
</dbReference>
<reference evidence="7 8" key="1">
    <citation type="submission" date="2017-03" db="EMBL/GenBank/DDBJ databases">
        <title>Genome sequence of Lactobacillus kimchii KACC 12383.</title>
        <authorList>
            <person name="Chun J."/>
        </authorList>
    </citation>
    <scope>NUCLEOTIDE SEQUENCE [LARGE SCALE GENOMIC DNA]</scope>
    <source>
        <strain evidence="7 8">KACC 12383</strain>
    </source>
</reference>
<dbReference type="InterPro" id="IPR006140">
    <property type="entry name" value="D-isomer_DH_NAD-bd"/>
</dbReference>
<comment type="similarity">
    <text evidence="1 4">Belongs to the D-isomer specific 2-hydroxyacid dehydrogenase family.</text>
</comment>
<dbReference type="PROSITE" id="PS00065">
    <property type="entry name" value="D_2_HYDROXYACID_DH_1"/>
    <property type="match status" value="1"/>
</dbReference>
<dbReference type="EMBL" id="MXAL01000014">
    <property type="protein sequence ID" value="OWF32016.1"/>
    <property type="molecule type" value="Genomic_DNA"/>
</dbReference>
<comment type="caution">
    <text evidence="7">The sequence shown here is derived from an EMBL/GenBank/DDBJ whole genome shotgun (WGS) entry which is preliminary data.</text>
</comment>
<dbReference type="PROSITE" id="PS00671">
    <property type="entry name" value="D_2_HYDROXYACID_DH_3"/>
    <property type="match status" value="1"/>
</dbReference>
<gene>
    <name evidence="7" type="primary">serA</name>
    <name evidence="7" type="ORF">LKACC12383_02456</name>
</gene>
<dbReference type="PANTHER" id="PTHR42938:SF9">
    <property type="entry name" value="FORMATE DEHYDROGENASE 1"/>
    <property type="match status" value="1"/>
</dbReference>
<protein>
    <submittedName>
        <fullName evidence="7">Phosphoglycerate dehydrogenase</fullName>
        <ecNumber evidence="7">1.1.1.95</ecNumber>
    </submittedName>
</protein>
<dbReference type="SUPFAM" id="SSF52283">
    <property type="entry name" value="Formate/glycerate dehydrogenase catalytic domain-like"/>
    <property type="match status" value="1"/>
</dbReference>
<feature type="domain" description="D-isomer specific 2-hydroxyacid dehydrogenase NAD-binding" evidence="6">
    <location>
        <begin position="106"/>
        <end position="288"/>
    </location>
</feature>
<evidence type="ECO:0000256" key="1">
    <source>
        <dbReference type="ARBA" id="ARBA00005854"/>
    </source>
</evidence>
<dbReference type="InterPro" id="IPR029753">
    <property type="entry name" value="D-isomer_DH_CS"/>
</dbReference>
<feature type="domain" description="D-isomer specific 2-hydroxyacid dehydrogenase catalytic" evidence="5">
    <location>
        <begin position="4"/>
        <end position="320"/>
    </location>
</feature>